<sequence length="356" mass="39431">MAQREFDALVYIGRFQPLHNGHLAMLQQALQQADRLIVVLGSAGAARTARNPFSVAERTAMLRGALAEVAPERQDDLIVLGVRDYYDGPRWAAAVRAVVGAHTRPGQRVGLFGHLKDESSEYLHDFPDWLLLAQASFGRLNAADLRQRWFDADGDVSSIAADLPAPVAAQLQAFSGSEAFADVLAEYRHLQHYRQIWSAAPYPPVFITVDTVIECTGHVLLIQRNGQPGRGCWALPGGFLDQHERVFDAALRELAEETQLALSRAELQQALQGSALFDYPSRSARGRTVTHAFHFRLPQAECPTIHAADDAAAARWVPIGELLALETRMFEDHLAIIDHFLPVFLPGKYNTEKLNE</sequence>
<evidence type="ECO:0000256" key="1">
    <source>
        <dbReference type="ARBA" id="ARBA00022679"/>
    </source>
</evidence>
<dbReference type="EMBL" id="FWXD01000003">
    <property type="protein sequence ID" value="SMC19595.1"/>
    <property type="molecule type" value="Genomic_DNA"/>
</dbReference>
<dbReference type="InterPro" id="IPR004821">
    <property type="entry name" value="Cyt_trans-like"/>
</dbReference>
<proteinExistence type="predicted"/>
<name>A0A1W1X6N3_9NEIS</name>
<reference evidence="4 5" key="1">
    <citation type="submission" date="2017-04" db="EMBL/GenBank/DDBJ databases">
        <authorList>
            <person name="Afonso C.L."/>
            <person name="Miller P.J."/>
            <person name="Scott M.A."/>
            <person name="Spackman E."/>
            <person name="Goraichik I."/>
            <person name="Dimitrov K.M."/>
            <person name="Suarez D.L."/>
            <person name="Swayne D.E."/>
        </authorList>
    </citation>
    <scope>NUCLEOTIDE SEQUENCE [LARGE SCALE GENOMIC DNA]</scope>
    <source>
        <strain evidence="4 5">DSM 23236</strain>
    </source>
</reference>
<dbReference type="OrthoDB" id="542521at2"/>
<dbReference type="PANTHER" id="PTHR21342:SF0">
    <property type="entry name" value="BIFUNCTIONAL NMN ADENYLYLTRANSFERASE_NUDIX HYDROLASE"/>
    <property type="match status" value="1"/>
</dbReference>
<keyword evidence="4" id="KW-0378">Hydrolase</keyword>
<dbReference type="GO" id="GO:0016787">
    <property type="term" value="F:hydrolase activity"/>
    <property type="evidence" value="ECO:0007669"/>
    <property type="project" value="UniProtKB-KW"/>
</dbReference>
<protein>
    <submittedName>
        <fullName evidence="4">Bifunctional NMN adenylyltransferase/nudix hydrolase</fullName>
    </submittedName>
</protein>
<evidence type="ECO:0000313" key="5">
    <source>
        <dbReference type="Proteomes" id="UP000192761"/>
    </source>
</evidence>
<dbReference type="GO" id="GO:0016779">
    <property type="term" value="F:nucleotidyltransferase activity"/>
    <property type="evidence" value="ECO:0007669"/>
    <property type="project" value="UniProtKB-KW"/>
</dbReference>
<gene>
    <name evidence="4" type="ORF">SAMN02745857_00748</name>
</gene>
<dbReference type="Gene3D" id="3.90.79.10">
    <property type="entry name" value="Nucleoside Triphosphate Pyrophosphohydrolase"/>
    <property type="match status" value="1"/>
</dbReference>
<dbReference type="Pfam" id="PF00293">
    <property type="entry name" value="NUDIX"/>
    <property type="match status" value="1"/>
</dbReference>
<accession>A0A1W1X6N3</accession>
<keyword evidence="1 4" id="KW-0808">Transferase</keyword>
<dbReference type="Pfam" id="PF01467">
    <property type="entry name" value="CTP_transf_like"/>
    <property type="match status" value="1"/>
</dbReference>
<dbReference type="Proteomes" id="UP000192761">
    <property type="component" value="Unassembled WGS sequence"/>
</dbReference>
<dbReference type="STRING" id="1121001.SAMN02745857_00748"/>
<dbReference type="NCBIfam" id="TIGR00125">
    <property type="entry name" value="cyt_tran_rel"/>
    <property type="match status" value="1"/>
</dbReference>
<keyword evidence="5" id="KW-1185">Reference proteome</keyword>
<dbReference type="SUPFAM" id="SSF52374">
    <property type="entry name" value="Nucleotidylyl transferase"/>
    <property type="match status" value="1"/>
</dbReference>
<evidence type="ECO:0000313" key="4">
    <source>
        <dbReference type="EMBL" id="SMC19595.1"/>
    </source>
</evidence>
<evidence type="ECO:0000259" key="3">
    <source>
        <dbReference type="PROSITE" id="PS51462"/>
    </source>
</evidence>
<dbReference type="SUPFAM" id="SSF55811">
    <property type="entry name" value="Nudix"/>
    <property type="match status" value="1"/>
</dbReference>
<dbReference type="AlphaFoldDB" id="A0A1W1X6N3"/>
<organism evidence="4 5">
    <name type="scientific">Andreprevotia lacus DSM 23236</name>
    <dbReference type="NCBI Taxonomy" id="1121001"/>
    <lineage>
        <taxon>Bacteria</taxon>
        <taxon>Pseudomonadati</taxon>
        <taxon>Pseudomonadota</taxon>
        <taxon>Betaproteobacteria</taxon>
        <taxon>Neisseriales</taxon>
        <taxon>Chitinibacteraceae</taxon>
        <taxon>Andreprevotia</taxon>
    </lineage>
</organism>
<dbReference type="InterPro" id="IPR014729">
    <property type="entry name" value="Rossmann-like_a/b/a_fold"/>
</dbReference>
<dbReference type="InterPro" id="IPR015797">
    <property type="entry name" value="NUDIX_hydrolase-like_dom_sf"/>
</dbReference>
<dbReference type="PROSITE" id="PS51462">
    <property type="entry name" value="NUDIX"/>
    <property type="match status" value="1"/>
</dbReference>
<dbReference type="PANTHER" id="PTHR21342">
    <property type="entry name" value="PHOSPHOPANTETHEINE ADENYLYLTRANSFERASE"/>
    <property type="match status" value="1"/>
</dbReference>
<dbReference type="InterPro" id="IPR000086">
    <property type="entry name" value="NUDIX_hydrolase_dom"/>
</dbReference>
<dbReference type="Gene3D" id="3.40.50.620">
    <property type="entry name" value="HUPs"/>
    <property type="match status" value="1"/>
</dbReference>
<dbReference type="CDD" id="cd18873">
    <property type="entry name" value="NUDIX_NadM_like"/>
    <property type="match status" value="1"/>
</dbReference>
<feature type="domain" description="Nudix hydrolase" evidence="3">
    <location>
        <begin position="200"/>
        <end position="340"/>
    </location>
</feature>
<keyword evidence="2 4" id="KW-0548">Nucleotidyltransferase</keyword>
<evidence type="ECO:0000256" key="2">
    <source>
        <dbReference type="ARBA" id="ARBA00022695"/>
    </source>
</evidence>
<dbReference type="RefSeq" id="WP_084089200.1">
    <property type="nucleotide sequence ID" value="NZ_FWXD01000003.1"/>
</dbReference>